<protein>
    <submittedName>
        <fullName evidence="1">Uncharacterized protein</fullName>
    </submittedName>
</protein>
<sequence>MPLVLLTPFCSQTDDVYVGIVADRVDNVYRYPLNEFYSMEYGDTNLNMASWQLDKVVFYHNPYIHDMYTLWSVDCDFSACS</sequence>
<dbReference type="AlphaFoldDB" id="A0A7J7IVK7"/>
<dbReference type="Proteomes" id="UP000593567">
    <property type="component" value="Unassembled WGS sequence"/>
</dbReference>
<proteinExistence type="predicted"/>
<comment type="caution">
    <text evidence="1">The sequence shown here is derived from an EMBL/GenBank/DDBJ whole genome shotgun (WGS) entry which is preliminary data.</text>
</comment>
<gene>
    <name evidence="1" type="ORF">EB796_024088</name>
</gene>
<organism evidence="1 2">
    <name type="scientific">Bugula neritina</name>
    <name type="common">Brown bryozoan</name>
    <name type="synonym">Sertularia neritina</name>
    <dbReference type="NCBI Taxonomy" id="10212"/>
    <lineage>
        <taxon>Eukaryota</taxon>
        <taxon>Metazoa</taxon>
        <taxon>Spiralia</taxon>
        <taxon>Lophotrochozoa</taxon>
        <taxon>Bryozoa</taxon>
        <taxon>Gymnolaemata</taxon>
        <taxon>Cheilostomatida</taxon>
        <taxon>Flustrina</taxon>
        <taxon>Buguloidea</taxon>
        <taxon>Bugulidae</taxon>
        <taxon>Bugula</taxon>
    </lineage>
</organism>
<reference evidence="1" key="1">
    <citation type="submission" date="2020-06" db="EMBL/GenBank/DDBJ databases">
        <title>Draft genome of Bugula neritina, a colonial animal packing powerful symbionts and potential medicines.</title>
        <authorList>
            <person name="Rayko M."/>
        </authorList>
    </citation>
    <scope>NUCLEOTIDE SEQUENCE [LARGE SCALE GENOMIC DNA]</scope>
    <source>
        <strain evidence="1">Kwan_BN1</strain>
    </source>
</reference>
<accession>A0A7J7IVK7</accession>
<dbReference type="EMBL" id="VXIV02003375">
    <property type="protein sequence ID" value="KAF6017607.1"/>
    <property type="molecule type" value="Genomic_DNA"/>
</dbReference>
<evidence type="ECO:0000313" key="2">
    <source>
        <dbReference type="Proteomes" id="UP000593567"/>
    </source>
</evidence>
<keyword evidence="2" id="KW-1185">Reference proteome</keyword>
<name>A0A7J7IVK7_BUGNE</name>
<evidence type="ECO:0000313" key="1">
    <source>
        <dbReference type="EMBL" id="KAF6017607.1"/>
    </source>
</evidence>